<dbReference type="EMBL" id="QCYY01002856">
    <property type="protein sequence ID" value="ROT67061.1"/>
    <property type="molecule type" value="Genomic_DNA"/>
</dbReference>
<feature type="domain" description="CUB" evidence="4">
    <location>
        <begin position="372"/>
        <end position="518"/>
    </location>
</feature>
<dbReference type="OrthoDB" id="10037824at2759"/>
<dbReference type="PANTHER" id="PTHR47537:SF3">
    <property type="entry name" value="CUB DOMAIN-CONTAINING PROTEIN"/>
    <property type="match status" value="1"/>
</dbReference>
<dbReference type="STRING" id="6689.A0A3R7M4M1"/>
<dbReference type="SMART" id="SM00042">
    <property type="entry name" value="CUB"/>
    <property type="match status" value="1"/>
</dbReference>
<dbReference type="InterPro" id="IPR036055">
    <property type="entry name" value="LDL_receptor-like_sf"/>
</dbReference>
<keyword evidence="1 2" id="KW-1015">Disulfide bond</keyword>
<dbReference type="CDD" id="cd00041">
    <property type="entry name" value="CUB"/>
    <property type="match status" value="1"/>
</dbReference>
<gene>
    <name evidence="5" type="ORF">C7M84_014876</name>
</gene>
<feature type="transmembrane region" description="Helical" evidence="3">
    <location>
        <begin position="878"/>
        <end position="905"/>
    </location>
</feature>
<dbReference type="PANTHER" id="PTHR47537">
    <property type="entry name" value="CUBILIN"/>
    <property type="match status" value="1"/>
</dbReference>
<dbReference type="CDD" id="cd00112">
    <property type="entry name" value="LDLa"/>
    <property type="match status" value="1"/>
</dbReference>
<comment type="caution">
    <text evidence="5">The sequence shown here is derived from an EMBL/GenBank/DDBJ whole genome shotgun (WGS) entry which is preliminary data.</text>
</comment>
<keyword evidence="3" id="KW-0812">Transmembrane</keyword>
<name>A0A3R7M4M1_PENVA</name>
<dbReference type="PROSITE" id="PS01180">
    <property type="entry name" value="CUB"/>
    <property type="match status" value="2"/>
</dbReference>
<proteinExistence type="predicted"/>
<accession>A0A3R7M4M1</accession>
<feature type="domain" description="CUB" evidence="4">
    <location>
        <begin position="210"/>
        <end position="358"/>
    </location>
</feature>
<feature type="disulfide bond" evidence="2">
    <location>
        <begin position="372"/>
        <end position="399"/>
    </location>
</feature>
<evidence type="ECO:0000256" key="1">
    <source>
        <dbReference type="ARBA" id="ARBA00023157"/>
    </source>
</evidence>
<reference evidence="5 6" key="1">
    <citation type="submission" date="2018-04" db="EMBL/GenBank/DDBJ databases">
        <authorList>
            <person name="Zhang X."/>
            <person name="Yuan J."/>
            <person name="Li F."/>
            <person name="Xiang J."/>
        </authorList>
    </citation>
    <scope>NUCLEOTIDE SEQUENCE [LARGE SCALE GENOMIC DNA]</scope>
    <source>
        <tissue evidence="5">Muscle</tissue>
    </source>
</reference>
<dbReference type="InterPro" id="IPR000859">
    <property type="entry name" value="CUB_dom"/>
</dbReference>
<dbReference type="Gene3D" id="2.60.120.290">
    <property type="entry name" value="Spermadhesin, CUB domain"/>
    <property type="match status" value="3"/>
</dbReference>
<dbReference type="InterPro" id="IPR056707">
    <property type="entry name" value="DUF7805"/>
</dbReference>
<evidence type="ECO:0000256" key="2">
    <source>
        <dbReference type="PROSITE-ProRule" id="PRU00059"/>
    </source>
</evidence>
<keyword evidence="3" id="KW-1133">Transmembrane helix</keyword>
<dbReference type="Pfam" id="PF25090">
    <property type="entry name" value="DUF7805"/>
    <property type="match status" value="1"/>
</dbReference>
<protein>
    <recommendedName>
        <fullName evidence="4">CUB domain-containing protein</fullName>
    </recommendedName>
</protein>
<sequence length="938" mass="104637">MKTTAEEGRSRFSESLRNPRLLVRNGNFLRLRSFLLAHLRTFGSSFSFNLYPPLPPIILFCYISLFPHSFPSRTSVLHTYIPFNPPFPHSPAPFLLSFPLSTQPFLAPLATFYSGVGGCEGDHVSIEEPELAERGGRWCGEGSGLNVYYSETDTVSVTLQAASTTQGEYFDNPLKFKIRYKFLPREQAVVRYGRGGVAKYRGEGVRNTVCSRVFQGCRARQCRLQSPNFPGLYPRNVTCYYLVKALPPPASGFTPVITLRQDNDRLVQVGRQGPVGRVSPESRLLQDNECRGPEDFLLVYDGGSMKAPLLAKLCGTATVPNITSSGPEVLVVFQTATSGRMNHLPNLVTGFELEAHVLYINQEASNINGLQCKQTIKSFGGTNGIVASPVFAVPPNASCSYQFEGRRGEVVWIYFTKYHKARKKQGMMGHHPCRNRLAIFDGKPFTGTPPDASELMANYCDEQLPPICVRSRQKGTVSQPCTLKESFLSTGTNLAVTQDFTDGTSLLPLDYSIYYEFVTVSLEGIEPGTDCDIEFSSSRARSGHFNSPKNVFLYGRGGKSSLSCKYTFKTEKGEAIKLRLTSVGFRGNMCKTVYNFQTNLYDCIARLPGSATLEVWEEPWRQTRLPLGCVCDGGLAPASFVSHTRLLQLDFTIKEMSWSQDFNDFYFDAEYEFIKTKGCDEQKILNGSTGSILIGDKKELEESGEEGSNEKCNDYPWRINARDNSHLYLNIPGYHASSQRCSTRNRVVVFGSHTARPLRSACPEPNVADSVDIFSSGWTTQLDMLEPLPESLIVRYLGREPGVYKLTWLEVRREPRPSALESLKGGAGRRHITGATCGHQCPELDACISPELWCDGVKHCPSGADELRSTCLYFTIPWLYLILGAVGVLLALLVFASALVAVRVYQRGKVKRKKKKEAQRLMTREVILPMNFHKENIY</sequence>
<keyword evidence="3" id="KW-0472">Membrane</keyword>
<dbReference type="SUPFAM" id="SSF49854">
    <property type="entry name" value="Spermadhesin, CUB domain"/>
    <property type="match status" value="3"/>
</dbReference>
<evidence type="ECO:0000256" key="3">
    <source>
        <dbReference type="SAM" id="Phobius"/>
    </source>
</evidence>
<evidence type="ECO:0000313" key="5">
    <source>
        <dbReference type="EMBL" id="ROT67061.1"/>
    </source>
</evidence>
<dbReference type="AlphaFoldDB" id="A0A3R7M4M1"/>
<evidence type="ECO:0000313" key="6">
    <source>
        <dbReference type="Proteomes" id="UP000283509"/>
    </source>
</evidence>
<dbReference type="GO" id="GO:0005886">
    <property type="term" value="C:plasma membrane"/>
    <property type="evidence" value="ECO:0007669"/>
    <property type="project" value="TreeGrafter"/>
</dbReference>
<reference evidence="5 6" key="2">
    <citation type="submission" date="2019-01" db="EMBL/GenBank/DDBJ databases">
        <title>The decoding of complex shrimp genome reveals the adaptation for benthos swimmer, frequently molting mechanism and breeding impact on genome.</title>
        <authorList>
            <person name="Sun Y."/>
            <person name="Gao Y."/>
            <person name="Yu Y."/>
        </authorList>
    </citation>
    <scope>NUCLEOTIDE SEQUENCE [LARGE SCALE GENOMIC DNA]</scope>
    <source>
        <tissue evidence="5">Muscle</tissue>
    </source>
</reference>
<dbReference type="SUPFAM" id="SSF57424">
    <property type="entry name" value="LDL receptor-like module"/>
    <property type="match status" value="1"/>
</dbReference>
<dbReference type="SMART" id="SM00192">
    <property type="entry name" value="LDLa"/>
    <property type="match status" value="1"/>
</dbReference>
<organism evidence="5 6">
    <name type="scientific">Penaeus vannamei</name>
    <name type="common">Whiteleg shrimp</name>
    <name type="synonym">Litopenaeus vannamei</name>
    <dbReference type="NCBI Taxonomy" id="6689"/>
    <lineage>
        <taxon>Eukaryota</taxon>
        <taxon>Metazoa</taxon>
        <taxon>Ecdysozoa</taxon>
        <taxon>Arthropoda</taxon>
        <taxon>Crustacea</taxon>
        <taxon>Multicrustacea</taxon>
        <taxon>Malacostraca</taxon>
        <taxon>Eumalacostraca</taxon>
        <taxon>Eucarida</taxon>
        <taxon>Decapoda</taxon>
        <taxon>Dendrobranchiata</taxon>
        <taxon>Penaeoidea</taxon>
        <taxon>Penaeidae</taxon>
        <taxon>Penaeus</taxon>
    </lineage>
</organism>
<keyword evidence="6" id="KW-1185">Reference proteome</keyword>
<evidence type="ECO:0000259" key="4">
    <source>
        <dbReference type="PROSITE" id="PS01180"/>
    </source>
</evidence>
<comment type="caution">
    <text evidence="2">Lacks conserved residue(s) required for the propagation of feature annotation.</text>
</comment>
<dbReference type="InterPro" id="IPR035914">
    <property type="entry name" value="Sperma_CUB_dom_sf"/>
</dbReference>
<dbReference type="InterPro" id="IPR053207">
    <property type="entry name" value="Non-NMDA_GluR_Accessory"/>
</dbReference>
<dbReference type="Proteomes" id="UP000283509">
    <property type="component" value="Unassembled WGS sequence"/>
</dbReference>
<dbReference type="InterPro" id="IPR002172">
    <property type="entry name" value="LDrepeatLR_classA_rpt"/>
</dbReference>
<dbReference type="Gene3D" id="2.40.128.620">
    <property type="match status" value="1"/>
</dbReference>